<keyword evidence="3" id="KW-1185">Reference proteome</keyword>
<evidence type="ECO:0000313" key="2">
    <source>
        <dbReference type="EMBL" id="PRY46579.1"/>
    </source>
</evidence>
<evidence type="ECO:0000313" key="3">
    <source>
        <dbReference type="Proteomes" id="UP000239494"/>
    </source>
</evidence>
<dbReference type="EMBL" id="PVTF01000001">
    <property type="protein sequence ID" value="PRY46579.1"/>
    <property type="molecule type" value="Genomic_DNA"/>
</dbReference>
<protein>
    <submittedName>
        <fullName evidence="2">Uncharacterized protein</fullName>
    </submittedName>
</protein>
<keyword evidence="1" id="KW-0472">Membrane</keyword>
<sequence length="137" mass="13957">MRWVIGALGIGLLGWGAVLLLPVALDNPFSLGGWLVGGPVLHDAVLAPAVGVGGVLIARVLPKPWRAPVGAGLVVSGILVVLAVPYLWRAYSGPVTPGLHDRPYLAGLLIALAVVWAVVVVSGLVAGRRRGNTPAAS</sequence>
<evidence type="ECO:0000256" key="1">
    <source>
        <dbReference type="SAM" id="Phobius"/>
    </source>
</evidence>
<dbReference type="Proteomes" id="UP000239494">
    <property type="component" value="Unassembled WGS sequence"/>
</dbReference>
<organism evidence="2 3">
    <name type="scientific">Umezawaea tangerina</name>
    <dbReference type="NCBI Taxonomy" id="84725"/>
    <lineage>
        <taxon>Bacteria</taxon>
        <taxon>Bacillati</taxon>
        <taxon>Actinomycetota</taxon>
        <taxon>Actinomycetes</taxon>
        <taxon>Pseudonocardiales</taxon>
        <taxon>Pseudonocardiaceae</taxon>
        <taxon>Umezawaea</taxon>
    </lineage>
</organism>
<accession>A0A2T0TLP6</accession>
<dbReference type="RefSeq" id="WP_106185582.1">
    <property type="nucleotide sequence ID" value="NZ_PVTF01000001.1"/>
</dbReference>
<comment type="caution">
    <text evidence="2">The sequence shown here is derived from an EMBL/GenBank/DDBJ whole genome shotgun (WGS) entry which is preliminary data.</text>
</comment>
<proteinExistence type="predicted"/>
<dbReference type="AlphaFoldDB" id="A0A2T0TLP6"/>
<keyword evidence="1" id="KW-0812">Transmembrane</keyword>
<feature type="transmembrane region" description="Helical" evidence="1">
    <location>
        <begin position="69"/>
        <end position="88"/>
    </location>
</feature>
<gene>
    <name evidence="2" type="ORF">CLV43_101856</name>
</gene>
<name>A0A2T0TLP6_9PSEU</name>
<keyword evidence="1" id="KW-1133">Transmembrane helix</keyword>
<dbReference type="OrthoDB" id="3630320at2"/>
<reference evidence="2 3" key="1">
    <citation type="submission" date="2018-03" db="EMBL/GenBank/DDBJ databases">
        <title>Genomic Encyclopedia of Archaeal and Bacterial Type Strains, Phase II (KMG-II): from individual species to whole genera.</title>
        <authorList>
            <person name="Goeker M."/>
        </authorList>
    </citation>
    <scope>NUCLEOTIDE SEQUENCE [LARGE SCALE GENOMIC DNA]</scope>
    <source>
        <strain evidence="2 3">DSM 44720</strain>
    </source>
</reference>
<feature type="transmembrane region" description="Helical" evidence="1">
    <location>
        <begin position="108"/>
        <end position="127"/>
    </location>
</feature>
<feature type="transmembrane region" description="Helical" evidence="1">
    <location>
        <begin position="44"/>
        <end position="62"/>
    </location>
</feature>